<evidence type="ECO:0000313" key="3">
    <source>
        <dbReference type="Proteomes" id="UP000036958"/>
    </source>
</evidence>
<organism evidence="2 3">
    <name type="scientific">Sunxiuqinia dokdonensis</name>
    <dbReference type="NCBI Taxonomy" id="1409788"/>
    <lineage>
        <taxon>Bacteria</taxon>
        <taxon>Pseudomonadati</taxon>
        <taxon>Bacteroidota</taxon>
        <taxon>Bacteroidia</taxon>
        <taxon>Marinilabiliales</taxon>
        <taxon>Prolixibacteraceae</taxon>
        <taxon>Sunxiuqinia</taxon>
    </lineage>
</organism>
<dbReference type="STRING" id="1409788.NC99_10020"/>
<gene>
    <name evidence="2" type="ORF">NC99_10020</name>
</gene>
<protein>
    <submittedName>
        <fullName evidence="2">Uncharacterized protein</fullName>
    </submittedName>
</protein>
<evidence type="ECO:0000313" key="2">
    <source>
        <dbReference type="EMBL" id="KOH46175.1"/>
    </source>
</evidence>
<feature type="region of interest" description="Disordered" evidence="1">
    <location>
        <begin position="15"/>
        <end position="35"/>
    </location>
</feature>
<dbReference type="EMBL" id="LGIA01000042">
    <property type="protein sequence ID" value="KOH46175.1"/>
    <property type="molecule type" value="Genomic_DNA"/>
</dbReference>
<keyword evidence="3" id="KW-1185">Reference proteome</keyword>
<comment type="caution">
    <text evidence="2">The sequence shown here is derived from an EMBL/GenBank/DDBJ whole genome shotgun (WGS) entry which is preliminary data.</text>
</comment>
<accession>A0A0L8VCI7</accession>
<name>A0A0L8VCI7_9BACT</name>
<proteinExistence type="predicted"/>
<dbReference type="AlphaFoldDB" id="A0A0L8VCI7"/>
<dbReference type="Proteomes" id="UP000036958">
    <property type="component" value="Unassembled WGS sequence"/>
</dbReference>
<evidence type="ECO:0000256" key="1">
    <source>
        <dbReference type="SAM" id="MobiDB-lite"/>
    </source>
</evidence>
<sequence>MLFAPYFESRKRSEYRRMKRETSSNQLNGNRKAGIITMNNSGFSNDFL</sequence>
<reference evidence="3" key="1">
    <citation type="submission" date="2015-07" db="EMBL/GenBank/DDBJ databases">
        <title>Genome sequencing of Sunxiuqinia dokdonensis strain SK.</title>
        <authorList>
            <person name="Ahn S."/>
            <person name="Kim B.-C."/>
        </authorList>
    </citation>
    <scope>NUCLEOTIDE SEQUENCE [LARGE SCALE GENOMIC DNA]</scope>
    <source>
        <strain evidence="3">SK</strain>
    </source>
</reference>